<gene>
    <name evidence="1" type="ORF">SAMN05443638_1255</name>
</gene>
<dbReference type="OrthoDB" id="1900745at2"/>
<dbReference type="Pfam" id="PF19952">
    <property type="entry name" value="DUF6414"/>
    <property type="match status" value="1"/>
</dbReference>
<reference evidence="1 2" key="1">
    <citation type="submission" date="2016-11" db="EMBL/GenBank/DDBJ databases">
        <authorList>
            <person name="Jaros S."/>
            <person name="Januszkiewicz K."/>
            <person name="Wedrychowicz H."/>
        </authorList>
    </citation>
    <scope>NUCLEOTIDE SEQUENCE [LARGE SCALE GENOMIC DNA]</scope>
    <source>
        <strain evidence="1 2">DSM 2631</strain>
    </source>
</reference>
<sequence length="293" mass="34199">MSVSGNLFNFTPLLMNKNLMLELFSVNGAFLSDTLSIRYSLECSDERRAAIEKQLDKDIHDCLKICDDFTGERLNREVTVKEVTLSRTITLFSIFFNLRNQLENEKKLVIIDKKNYEFNKIREGDIVELEGVIMENQPITTLKLLINILENIDKDFIKARFKELKTIINYDILLNSLKMCYEKCTEYNTRDLILNLNNKEVVLTANMDHLIDNHPYDILRGRCRILAKSIRVIREEEEINLFRRTGMVEYYNSFFKNIEGHLNIIRENGIVIPKINPVIKGPTIQVVPIAVYL</sequence>
<evidence type="ECO:0000313" key="1">
    <source>
        <dbReference type="EMBL" id="SHF01923.1"/>
    </source>
</evidence>
<name>A0A1M4Y8J6_9CLOT</name>
<keyword evidence="2" id="KW-1185">Reference proteome</keyword>
<organism evidence="1 2">
    <name type="scientific">Clostridium fallax</name>
    <dbReference type="NCBI Taxonomy" id="1533"/>
    <lineage>
        <taxon>Bacteria</taxon>
        <taxon>Bacillati</taxon>
        <taxon>Bacillota</taxon>
        <taxon>Clostridia</taxon>
        <taxon>Eubacteriales</taxon>
        <taxon>Clostridiaceae</taxon>
        <taxon>Clostridium</taxon>
    </lineage>
</organism>
<dbReference type="Proteomes" id="UP000184035">
    <property type="component" value="Unassembled WGS sequence"/>
</dbReference>
<evidence type="ECO:0000313" key="2">
    <source>
        <dbReference type="Proteomes" id="UP000184035"/>
    </source>
</evidence>
<proteinExistence type="predicted"/>
<protein>
    <submittedName>
        <fullName evidence="1">Uncharacterized protein</fullName>
    </submittedName>
</protein>
<dbReference type="InterPro" id="IPR045633">
    <property type="entry name" value="DUF6414"/>
</dbReference>
<dbReference type="STRING" id="1533.SAMN05443638_1255"/>
<dbReference type="AlphaFoldDB" id="A0A1M4Y8J6"/>
<accession>A0A1M4Y8J6</accession>
<dbReference type="RefSeq" id="WP_072897095.1">
    <property type="nucleotide sequence ID" value="NZ_FQVM01000025.1"/>
</dbReference>
<dbReference type="EMBL" id="FQVM01000025">
    <property type="protein sequence ID" value="SHF01923.1"/>
    <property type="molecule type" value="Genomic_DNA"/>
</dbReference>